<dbReference type="PANTHER" id="PTHR11199:SF0">
    <property type="entry name" value="LD34181P-RELATED"/>
    <property type="match status" value="1"/>
</dbReference>
<proteinExistence type="predicted"/>
<dbReference type="InParanoid" id="A8Q1C3"/>
<evidence type="ECO:0000313" key="2">
    <source>
        <dbReference type="EMBL" id="EDP43553.1"/>
    </source>
</evidence>
<reference evidence="2 3" key="1">
    <citation type="journal article" date="2007" name="Proc. Natl. Acad. Sci. U.S.A.">
        <title>Dandruff-associated Malassezia genomes reveal convergent and divergent virulence traits shared with plant and human fungal pathogens.</title>
        <authorList>
            <person name="Xu J."/>
            <person name="Saunders C.W."/>
            <person name="Hu P."/>
            <person name="Grant R.A."/>
            <person name="Boekhout T."/>
            <person name="Kuramae E.E."/>
            <person name="Kronstad J.W."/>
            <person name="Deangelis Y.M."/>
            <person name="Reeder N.L."/>
            <person name="Johnstone K.R."/>
            <person name="Leland M."/>
            <person name="Fieno A.M."/>
            <person name="Begley W.M."/>
            <person name="Sun Y."/>
            <person name="Lacey M.P."/>
            <person name="Chaudhary T."/>
            <person name="Keough T."/>
            <person name="Chu L."/>
            <person name="Sears R."/>
            <person name="Yuan B."/>
            <person name="Dawson T.L.Jr."/>
        </authorList>
    </citation>
    <scope>NUCLEOTIDE SEQUENCE [LARGE SCALE GENOMIC DNA]</scope>
    <source>
        <strain evidence="3">ATCC MYA-4612 / CBS 7966</strain>
    </source>
</reference>
<dbReference type="KEGG" id="mgl:MGL_1766"/>
<dbReference type="SUPFAM" id="SSF48371">
    <property type="entry name" value="ARM repeat"/>
    <property type="match status" value="1"/>
</dbReference>
<dbReference type="Pfam" id="PF24571">
    <property type="entry name" value="HEAT_SCC3-SA"/>
    <property type="match status" value="1"/>
</dbReference>
<dbReference type="PANTHER" id="PTHR11199">
    <property type="entry name" value="STROMAL ANTIGEN"/>
    <property type="match status" value="1"/>
</dbReference>
<comment type="caution">
    <text evidence="2">The sequence shown here is derived from an EMBL/GenBank/DDBJ whole genome shotgun (WGS) entry which is preliminary data.</text>
</comment>
<dbReference type="AlphaFoldDB" id="A8Q1C3"/>
<dbReference type="GO" id="GO:0007062">
    <property type="term" value="P:sister chromatid cohesion"/>
    <property type="evidence" value="ECO:0007669"/>
    <property type="project" value="UniProtKB-ARBA"/>
</dbReference>
<dbReference type="InterPro" id="IPR016024">
    <property type="entry name" value="ARM-type_fold"/>
</dbReference>
<dbReference type="GeneID" id="5855074"/>
<dbReference type="RefSeq" id="XP_001730767.1">
    <property type="nucleotide sequence ID" value="XM_001730715.1"/>
</dbReference>
<dbReference type="InterPro" id="IPR013721">
    <property type="entry name" value="STAG"/>
</dbReference>
<dbReference type="OrthoDB" id="498590at2759"/>
<dbReference type="InterPro" id="IPR039662">
    <property type="entry name" value="Cohesin_Scc3/SA"/>
</dbReference>
<dbReference type="FunCoup" id="A8Q1C3">
    <property type="interactions" value="245"/>
</dbReference>
<dbReference type="OMA" id="FVANVQD"/>
<dbReference type="GO" id="GO:0008278">
    <property type="term" value="C:cohesin complex"/>
    <property type="evidence" value="ECO:0007669"/>
    <property type="project" value="TreeGrafter"/>
</dbReference>
<evidence type="ECO:0000313" key="3">
    <source>
        <dbReference type="Proteomes" id="UP000008837"/>
    </source>
</evidence>
<dbReference type="STRING" id="425265.A8Q1C3"/>
<dbReference type="Gene3D" id="1.25.10.10">
    <property type="entry name" value="Leucine-rich Repeat Variant"/>
    <property type="match status" value="1"/>
</dbReference>
<dbReference type="InterPro" id="IPR011989">
    <property type="entry name" value="ARM-like"/>
</dbReference>
<organism evidence="2 3">
    <name type="scientific">Malassezia globosa (strain ATCC MYA-4612 / CBS 7966)</name>
    <name type="common">Dandruff-associated fungus</name>
    <dbReference type="NCBI Taxonomy" id="425265"/>
    <lineage>
        <taxon>Eukaryota</taxon>
        <taxon>Fungi</taxon>
        <taxon>Dikarya</taxon>
        <taxon>Basidiomycota</taxon>
        <taxon>Ustilaginomycotina</taxon>
        <taxon>Malasseziomycetes</taxon>
        <taxon>Malasseziales</taxon>
        <taxon>Malasseziaceae</taxon>
        <taxon>Malassezia</taxon>
    </lineage>
</organism>
<dbReference type="EMBL" id="AAYY01000006">
    <property type="protein sequence ID" value="EDP43553.1"/>
    <property type="molecule type" value="Genomic_DNA"/>
</dbReference>
<dbReference type="GO" id="GO:0005634">
    <property type="term" value="C:nucleus"/>
    <property type="evidence" value="ECO:0007669"/>
    <property type="project" value="TreeGrafter"/>
</dbReference>
<dbReference type="GO" id="GO:0000785">
    <property type="term" value="C:chromatin"/>
    <property type="evidence" value="ECO:0007669"/>
    <property type="project" value="TreeGrafter"/>
</dbReference>
<dbReference type="InterPro" id="IPR020839">
    <property type="entry name" value="SCD"/>
</dbReference>
<feature type="domain" description="SCD" evidence="1">
    <location>
        <begin position="215"/>
        <end position="299"/>
    </location>
</feature>
<evidence type="ECO:0000259" key="1">
    <source>
        <dbReference type="PROSITE" id="PS51425"/>
    </source>
</evidence>
<dbReference type="Pfam" id="PF08514">
    <property type="entry name" value="STAG"/>
    <property type="match status" value="1"/>
</dbReference>
<protein>
    <recommendedName>
        <fullName evidence="1">SCD domain-containing protein</fullName>
    </recommendedName>
</protein>
<dbReference type="Proteomes" id="UP000008837">
    <property type="component" value="Unassembled WGS sequence"/>
</dbReference>
<dbReference type="Pfam" id="PF21581">
    <property type="entry name" value="SCD"/>
    <property type="match status" value="1"/>
</dbReference>
<dbReference type="VEuPathDB" id="FungiDB:MGL_1766"/>
<dbReference type="InterPro" id="IPR056396">
    <property type="entry name" value="HEAT_SCC3-SA"/>
</dbReference>
<accession>A8Q1C3</accession>
<dbReference type="PROSITE" id="PS51425">
    <property type="entry name" value="SCD"/>
    <property type="match status" value="1"/>
</dbReference>
<gene>
    <name evidence="2" type="ORF">MGL_1766</name>
</gene>
<keyword evidence="3" id="KW-1185">Reference proteome</keyword>
<name>A8Q1C3_MALGO</name>
<dbReference type="GO" id="GO:0003682">
    <property type="term" value="F:chromatin binding"/>
    <property type="evidence" value="ECO:0007669"/>
    <property type="project" value="TreeGrafter"/>
</dbReference>
<sequence length="1010" mass="114178">MEDNELFQSVLRSDGIEEASENWIVAYQGEPHESLAQLVTFLFRLCGCTATITSDEVQDSEHVDDVLERIQDEFAQHLHSQYPIVSRSKSLKNIRKHAALLIKKIFSDASEAELLSDEDFLDTWQQWLLAMSVSSLRSFRHTSSLVAMWTIGAFSHELEQVRENYDVAVRQRDAEAKRQSANRTRLVHTAHKMEQLDSLRESLDAHLDDYVKHVFSPRSRDFDALVRLDCVDQLGSWMKEFPTQYLQEYYLRHVGAALSDPDVTVRLHALRSIKNVLVPEHAIQLVSFSEAHKSRMVDMALYDVDLGVRTTAFAVLESANELDMLSNDDRAALAVHIFDLESRIRAAAAAFLNGLLQNHVAAKMQDNTSDESIVRVHCLVKLLSHYTQQLNAGTDDLDSDKLSLIEPGLGRVSVAFEALWDTTDSLHAWKPYIDILIPDEGDYELVADEEAVAVEILAMCVHLVKERTDPDSDETAWEECSVYLIHALPKLLAKFSADTPRISDLLFIIPSMKLDVYHETRNMDAFESLWEDLCGHFMRHVEPVLLQRAAEAIKLLALAPMDTNTSNNRLLSLKETVLSLLQDTLHQRQLDTTVFSEDDVHNIQASLARLHALLKKMDVSTLLDDDLIWNQIKALSLRGRLNYPQECQFVALALETLSLYLMWRTKDALLNETKQMDRDDTLLSRRNAVLDVIHSFLDRTSRVQSSALHVALLLYTLFFSIPGKDNSKHYLYMTCPSHIQERCAALFATELHTLVSSYHEHNKSRPRKGTFMPLDSTLLASDLHLFTLAGVYAAAIRVGALNVSYAAPMLSYYAYFSLDFDALCHELVAVMKDDALHSNRGWIVCETILETLKGSFSLFLLFNDDASEAHYISLSRQLANATMIRGPGFSVIQSVDPKAITTLHVAGVQQFISYFHEGTGNKGREPVFFKGMANLLATLLPADAMKIHTTMQQRFLATNIKPEQGAREWEPYFSYEKRLLNLAAKDADIVKEASHYANDSSTQLPTANST</sequence>